<sequence length="75" mass="7832">MLPLATIMARPSADELILGRAVLDTVSLNDTGLHAARGDGLSPCFSQAQQQAPQGPSPELEQIKLAQHSGGRKLG</sequence>
<evidence type="ECO:0000313" key="2">
    <source>
        <dbReference type="Proteomes" id="UP000019462"/>
    </source>
</evidence>
<dbReference type="AlphaFoldDB" id="W3VL64"/>
<comment type="caution">
    <text evidence="1">The sequence shown here is derived from an EMBL/GenBank/DDBJ whole genome shotgun (WGS) entry which is preliminary data.</text>
</comment>
<proteinExistence type="predicted"/>
<gene>
    <name evidence="1" type="ORF">PaG_04302</name>
</gene>
<dbReference type="Proteomes" id="UP000019462">
    <property type="component" value="Unassembled WGS sequence"/>
</dbReference>
<name>W3VL64_MOEAP</name>
<evidence type="ECO:0000313" key="1">
    <source>
        <dbReference type="EMBL" id="ETS61552.1"/>
    </source>
</evidence>
<protein>
    <submittedName>
        <fullName evidence="1">Uncharacterized protein</fullName>
    </submittedName>
</protein>
<accession>W3VL64</accession>
<dbReference type="EMBL" id="AWNI01000015">
    <property type="protein sequence ID" value="ETS61552.1"/>
    <property type="molecule type" value="Genomic_DNA"/>
</dbReference>
<keyword evidence="2" id="KW-1185">Reference proteome</keyword>
<reference evidence="1 2" key="1">
    <citation type="journal article" date="2014" name="Genome Announc.">
        <title>Genome sequence of the basidiomycetous fungus Pseudozyma aphidis DSM70725, an efficient producer of biosurfactant mannosylerythritol lipids.</title>
        <authorList>
            <person name="Lorenz S."/>
            <person name="Guenther M."/>
            <person name="Grumaz C."/>
            <person name="Rupp S."/>
            <person name="Zibek S."/>
            <person name="Sohn K."/>
        </authorList>
    </citation>
    <scope>NUCLEOTIDE SEQUENCE [LARGE SCALE GENOMIC DNA]</scope>
    <source>
        <strain evidence="2">ATCC 32657 / CBS 517.83 / DSM 70725 / JCM 10318 / NBRC 10182 / NRRL Y-7954 / St-0401</strain>
    </source>
</reference>
<organism evidence="1 2">
    <name type="scientific">Moesziomyces aphidis</name>
    <name type="common">Pseudozyma aphidis</name>
    <dbReference type="NCBI Taxonomy" id="84754"/>
    <lineage>
        <taxon>Eukaryota</taxon>
        <taxon>Fungi</taxon>
        <taxon>Dikarya</taxon>
        <taxon>Basidiomycota</taxon>
        <taxon>Ustilaginomycotina</taxon>
        <taxon>Ustilaginomycetes</taxon>
        <taxon>Ustilaginales</taxon>
        <taxon>Ustilaginaceae</taxon>
        <taxon>Moesziomyces</taxon>
    </lineage>
</organism>
<dbReference type="HOGENOM" id="CLU_2672115_0_0_1"/>